<feature type="compositionally biased region" description="Polar residues" evidence="3">
    <location>
        <begin position="224"/>
        <end position="245"/>
    </location>
</feature>
<dbReference type="CDD" id="cd12148">
    <property type="entry name" value="fungal_TF_MHR"/>
    <property type="match status" value="1"/>
</dbReference>
<dbReference type="Proteomes" id="UP000011777">
    <property type="component" value="Unassembled WGS sequence"/>
</dbReference>
<comment type="subcellular location">
    <subcellularLocation>
        <location evidence="1">Nucleus</location>
    </subcellularLocation>
</comment>
<feature type="region of interest" description="Disordered" evidence="3">
    <location>
        <begin position="1089"/>
        <end position="1108"/>
    </location>
</feature>
<feature type="compositionally biased region" description="Polar residues" evidence="3">
    <location>
        <begin position="1033"/>
        <end position="1065"/>
    </location>
</feature>
<dbReference type="OrthoDB" id="435881at2759"/>
<dbReference type="CDD" id="cd00067">
    <property type="entry name" value="GAL4"/>
    <property type="match status" value="1"/>
</dbReference>
<evidence type="ECO:0000256" key="1">
    <source>
        <dbReference type="ARBA" id="ARBA00004123"/>
    </source>
</evidence>
<evidence type="ECO:0000256" key="3">
    <source>
        <dbReference type="SAM" id="MobiDB-lite"/>
    </source>
</evidence>
<protein>
    <recommendedName>
        <fullName evidence="6">Zn(2)-C6 fungal-type domain-containing protein</fullName>
    </recommendedName>
</protein>
<organism evidence="4 5">
    <name type="scientific">Candida maltosa (strain Xu316)</name>
    <name type="common">Yeast</name>
    <dbReference type="NCBI Taxonomy" id="1245528"/>
    <lineage>
        <taxon>Eukaryota</taxon>
        <taxon>Fungi</taxon>
        <taxon>Dikarya</taxon>
        <taxon>Ascomycota</taxon>
        <taxon>Saccharomycotina</taxon>
        <taxon>Pichiomycetes</taxon>
        <taxon>Debaryomycetaceae</taxon>
        <taxon>Candida/Lodderomyces clade</taxon>
        <taxon>Candida</taxon>
    </lineage>
</organism>
<feature type="compositionally biased region" description="Basic residues" evidence="3">
    <location>
        <begin position="290"/>
        <end position="303"/>
    </location>
</feature>
<evidence type="ECO:0008006" key="6">
    <source>
        <dbReference type="Google" id="ProtNLM"/>
    </source>
</evidence>
<dbReference type="GO" id="GO:0000981">
    <property type="term" value="F:DNA-binding transcription factor activity, RNA polymerase II-specific"/>
    <property type="evidence" value="ECO:0007669"/>
    <property type="project" value="InterPro"/>
</dbReference>
<feature type="region of interest" description="Disordered" evidence="3">
    <location>
        <begin position="52"/>
        <end position="146"/>
    </location>
</feature>
<dbReference type="EMBL" id="AOGT01001692">
    <property type="protein sequence ID" value="EMG47158.1"/>
    <property type="molecule type" value="Genomic_DNA"/>
</dbReference>
<feature type="region of interest" description="Disordered" evidence="3">
    <location>
        <begin position="1008"/>
        <end position="1081"/>
    </location>
</feature>
<dbReference type="InterPro" id="IPR036864">
    <property type="entry name" value="Zn2-C6_fun-type_DNA-bd_sf"/>
</dbReference>
<dbReference type="OMA" id="CNKKKPC"/>
<feature type="region of interest" description="Disordered" evidence="3">
    <location>
        <begin position="929"/>
        <end position="948"/>
    </location>
</feature>
<feature type="compositionally biased region" description="Low complexity" evidence="3">
    <location>
        <begin position="1014"/>
        <end position="1025"/>
    </location>
</feature>
<feature type="compositionally biased region" description="Low complexity" evidence="3">
    <location>
        <begin position="257"/>
        <end position="268"/>
    </location>
</feature>
<feature type="compositionally biased region" description="Polar residues" evidence="3">
    <location>
        <begin position="72"/>
        <end position="106"/>
    </location>
</feature>
<sequence length="1108" mass="125675">HPKKWLSLSELDLRRKIKCNKKKPCDQCTKRQLICEFPPTFRNIKILEDEFKTEPQDVPNLNPDKPLKIEDSSTSNSGRGSVLSSIPSKSSENTDSLPSSCESSGDSPEKIDDTNIPPKIPRTNSSSDSPLLPLRFAPQRFNGPNDEDNYAMLKENFDMMRAANSQLLEENRSLNHRLEELLQKLLHISPEQGGISGGKRERTSDSYSDDLPNKKEKVGFFGHSKSSFPKDSASANQGMYSTNAITDDENSNIGKEGSSTSIGSTSSSDETGQQFTSQLHPLSREQKASQHTRKLNRAKRSTRSKSFYDNPPSQAQQQSSVGSQHHQHHSNDWERDIDNYNDQESLKTNIQVEKSLKKKKLPILPSYLLKYDDPDISTDSDTYHDVFRLNLQAITKLVKNFFQGSPYYRTFISSSHVFEFLDHYESISDRDWDNDDDMLLLYMILCISIQRLSPKDFVDLNLLSVGSVNTCTKYRKYLTRQVLYKNFERLKANLVNESLQTIQAYILSTEWLFLEQKYEECWSTMFHACSISYSIGLHIMGQYGLPDANQNSKINTLASGAAEDSDVSSDKKDQSSLSGEDDDKSQNEELDVARYRLWFALKYHTSVICSIFGRPNPISVHVEMNRANGEAGDSIPDKKIDVLLKIGSSELLRLSNLMLIENYMINIDFDKLMELEDSFNRELSILDKAFHHLDNPSSGSVPEFSSSSASPNIMELLCHDDFTNRPLSFNQLDILSDIIVLSINKGKLFEPFIQKFENKDGYDKILEIQIKYVNHFLQSINAFVEIFLRQYLEQNLPNNSSSSEDDRNKNDQVLFPSVSANYGPVKFGKLIKTYHPFLNSLLCQGVIVIFTFLHTKSKSFVENDKTSMLNNTFLKMVETNLRFLLDFESRMSTKFITTSRMWSSNMVYLINRVLNLIKLIYEKQETVGSGEMGRSGTEESLPETIPNDFPITTARGNLSYLLNINPFGDPSQFEYLNGFHLNDPFWLSVPENLPYYLGQVSDGNKGATKQFAGATNASSSASSTNTPPPSTMKPVSSNFGVNECNSSWNDASASSKEPQTIDPITQQQQQQQNSNLSYMFPQQMANYDSSSFANYYDPATQQNTEKQK</sequence>
<dbReference type="GO" id="GO:0005634">
    <property type="term" value="C:nucleus"/>
    <property type="evidence" value="ECO:0007669"/>
    <property type="project" value="UniProtKB-SubCell"/>
</dbReference>
<dbReference type="eggNOG" id="ENOG502SE2D">
    <property type="taxonomic scope" value="Eukaryota"/>
</dbReference>
<dbReference type="PANTHER" id="PTHR31001">
    <property type="entry name" value="UNCHARACTERIZED TRANSCRIPTIONAL REGULATORY PROTEIN"/>
    <property type="match status" value="1"/>
</dbReference>
<keyword evidence="2" id="KW-0539">Nucleus</keyword>
<dbReference type="GO" id="GO:0008270">
    <property type="term" value="F:zinc ion binding"/>
    <property type="evidence" value="ECO:0007669"/>
    <property type="project" value="InterPro"/>
</dbReference>
<keyword evidence="5" id="KW-1185">Reference proteome</keyword>
<feature type="compositionally biased region" description="Low complexity" evidence="3">
    <location>
        <begin position="313"/>
        <end position="324"/>
    </location>
</feature>
<evidence type="ECO:0000313" key="4">
    <source>
        <dbReference type="EMBL" id="EMG47158.1"/>
    </source>
</evidence>
<dbReference type="PANTHER" id="PTHR31001:SF88">
    <property type="entry name" value="TRANSCRIPTION FACTOR PDR3"/>
    <property type="match status" value="1"/>
</dbReference>
<dbReference type="InterPro" id="IPR050613">
    <property type="entry name" value="Sec_Metabolite_Reg"/>
</dbReference>
<evidence type="ECO:0000256" key="2">
    <source>
        <dbReference type="ARBA" id="ARBA00023242"/>
    </source>
</evidence>
<dbReference type="STRING" id="1245528.M3J555"/>
<feature type="region of interest" description="Disordered" evidence="3">
    <location>
        <begin position="190"/>
        <end position="336"/>
    </location>
</feature>
<feature type="non-terminal residue" evidence="4">
    <location>
        <position position="1"/>
    </location>
</feature>
<feature type="region of interest" description="Disordered" evidence="3">
    <location>
        <begin position="559"/>
        <end position="585"/>
    </location>
</feature>
<dbReference type="HOGENOM" id="CLU_262130_0_0_1"/>
<dbReference type="InterPro" id="IPR001138">
    <property type="entry name" value="Zn2Cys6_DnaBD"/>
</dbReference>
<gene>
    <name evidence="4" type="ORF">G210_2545</name>
</gene>
<feature type="compositionally biased region" description="Polar residues" evidence="3">
    <location>
        <begin position="269"/>
        <end position="280"/>
    </location>
</feature>
<name>M3J555_CANMX</name>
<dbReference type="AlphaFoldDB" id="M3J555"/>
<evidence type="ECO:0000313" key="5">
    <source>
        <dbReference type="Proteomes" id="UP000011777"/>
    </source>
</evidence>
<accession>M3J555</accession>
<reference evidence="4 5" key="1">
    <citation type="submission" date="2013-02" db="EMBL/GenBank/DDBJ databases">
        <title>Genome sequence of Candida maltosa Xu316, a potential industrial strain for xylitol and ethanol production.</title>
        <authorList>
            <person name="Yu J."/>
            <person name="Wang Q."/>
            <person name="Geng X."/>
            <person name="Bao W."/>
            <person name="He P."/>
            <person name="Cai J."/>
        </authorList>
    </citation>
    <scope>NUCLEOTIDE SEQUENCE [LARGE SCALE GENOMIC DNA]</scope>
    <source>
        <strain evidence="5">Xu316</strain>
    </source>
</reference>
<comment type="caution">
    <text evidence="4">The sequence shown here is derived from an EMBL/GenBank/DDBJ whole genome shotgun (WGS) entry which is preliminary data.</text>
</comment>
<dbReference type="Gene3D" id="4.10.240.10">
    <property type="entry name" value="Zn(2)-C6 fungal-type DNA-binding domain"/>
    <property type="match status" value="1"/>
</dbReference>
<proteinExistence type="predicted"/>